<sequence>MNEAKPSEEHRTTVPANCAAIDAHTVVADTENSLKGTIIVSNCDIQSLTKSTAALSQTLAHAIQAKTTNANSQVQVDTIRQLSDGTLALDYRCTAVSDTETAKMALNNAVQTDDFKNAIAVTTIVVASEAGETSQQNRNRPDALRPAFRAPKQGGSASAENTHKHPADKEAKHGEGKRDGSHEKRPAEKEAKHVEAKPNRCHKKRPVEKEAKHGEGKRDGSHKKRPADKEPKDGEVTFVVGGPNGESTKAATPTGAGTNAATPTGATTKSGSGGSAVKSSGELREHS</sequence>
<feature type="compositionally biased region" description="Basic and acidic residues" evidence="1">
    <location>
        <begin position="161"/>
        <end position="198"/>
    </location>
</feature>
<evidence type="ECO:0000256" key="1">
    <source>
        <dbReference type="SAM" id="MobiDB-lite"/>
    </source>
</evidence>
<dbReference type="EMBL" id="CAJOBQ010002827">
    <property type="protein sequence ID" value="CAF4581038.1"/>
    <property type="molecule type" value="Genomic_DNA"/>
</dbReference>
<evidence type="ECO:0000313" key="4">
    <source>
        <dbReference type="Proteomes" id="UP000663869"/>
    </source>
</evidence>
<feature type="compositionally biased region" description="Basic and acidic residues" evidence="1">
    <location>
        <begin position="207"/>
        <end position="219"/>
    </location>
</feature>
<comment type="caution">
    <text evidence="2">The sequence shown here is derived from an EMBL/GenBank/DDBJ whole genome shotgun (WGS) entry which is preliminary data.</text>
</comment>
<evidence type="ECO:0000313" key="2">
    <source>
        <dbReference type="EMBL" id="CAF3522782.1"/>
    </source>
</evidence>
<reference evidence="2" key="1">
    <citation type="submission" date="2021-02" db="EMBL/GenBank/DDBJ databases">
        <authorList>
            <person name="Nowell W R."/>
        </authorList>
    </citation>
    <scope>NUCLEOTIDE SEQUENCE</scope>
</reference>
<accession>A0A818INK3</accession>
<proteinExistence type="predicted"/>
<feature type="compositionally biased region" description="Low complexity" evidence="1">
    <location>
        <begin position="248"/>
        <end position="280"/>
    </location>
</feature>
<protein>
    <submittedName>
        <fullName evidence="2">Uncharacterized protein</fullName>
    </submittedName>
</protein>
<name>A0A818INK3_9BILA</name>
<feature type="region of interest" description="Disordered" evidence="1">
    <location>
        <begin position="130"/>
        <end position="287"/>
    </location>
</feature>
<dbReference type="Proteomes" id="UP000663869">
    <property type="component" value="Unassembled WGS sequence"/>
</dbReference>
<evidence type="ECO:0000313" key="3">
    <source>
        <dbReference type="EMBL" id="CAF4581038.1"/>
    </source>
</evidence>
<dbReference type="AlphaFoldDB" id="A0A818INK3"/>
<organism evidence="2 4">
    <name type="scientific">Rotaria socialis</name>
    <dbReference type="NCBI Taxonomy" id="392032"/>
    <lineage>
        <taxon>Eukaryota</taxon>
        <taxon>Metazoa</taxon>
        <taxon>Spiralia</taxon>
        <taxon>Gnathifera</taxon>
        <taxon>Rotifera</taxon>
        <taxon>Eurotatoria</taxon>
        <taxon>Bdelloidea</taxon>
        <taxon>Philodinida</taxon>
        <taxon>Philodinidae</taxon>
        <taxon>Rotaria</taxon>
    </lineage>
</organism>
<dbReference type="EMBL" id="CAJNYU010002249">
    <property type="protein sequence ID" value="CAF3522782.1"/>
    <property type="molecule type" value="Genomic_DNA"/>
</dbReference>
<dbReference type="Proteomes" id="UP000663862">
    <property type="component" value="Unassembled WGS sequence"/>
</dbReference>
<gene>
    <name evidence="2" type="ORF">FME351_LOCUS18043</name>
    <name evidence="3" type="ORF">TSG867_LOCUS26577</name>
</gene>